<reference evidence="1" key="1">
    <citation type="submission" date="2021-08" db="EMBL/GenBank/DDBJ databases">
        <authorList>
            <person name="Misof B."/>
            <person name="Oliver O."/>
            <person name="Podsiadlowski L."/>
            <person name="Donath A."/>
            <person name="Peters R."/>
            <person name="Mayer C."/>
            <person name="Rust J."/>
            <person name="Gunkel S."/>
            <person name="Lesny P."/>
            <person name="Martin S."/>
            <person name="Oeyen J.P."/>
            <person name="Petersen M."/>
            <person name="Panagiotis P."/>
            <person name="Wilbrandt J."/>
            <person name="Tanja T."/>
        </authorList>
    </citation>
    <scope>NUCLEOTIDE SEQUENCE</scope>
    <source>
        <strain evidence="1">GBR_01_08_01A</strain>
        <tissue evidence="1">Thorax + abdomen</tissue>
    </source>
</reference>
<protein>
    <submittedName>
        <fullName evidence="1">Uncharacterized protein</fullName>
    </submittedName>
</protein>
<dbReference type="EMBL" id="JAIFRP010000062">
    <property type="protein sequence ID" value="KAK2580230.1"/>
    <property type="molecule type" value="Genomic_DNA"/>
</dbReference>
<comment type="caution">
    <text evidence="1">The sequence shown here is derived from an EMBL/GenBank/DDBJ whole genome shotgun (WGS) entry which is preliminary data.</text>
</comment>
<sequence>MRWRAYLSGKWGCTWAPERGPPIRPSDDTCTTLTLTSRASGKRGRATPVKTAVPGSIWRFSFFFILLKKIASFS</sequence>
<name>A0AAD9RIC2_9HYME</name>
<evidence type="ECO:0000313" key="2">
    <source>
        <dbReference type="Proteomes" id="UP001258017"/>
    </source>
</evidence>
<dbReference type="Proteomes" id="UP001258017">
    <property type="component" value="Unassembled WGS sequence"/>
</dbReference>
<organism evidence="1 2">
    <name type="scientific">Odynerus spinipes</name>
    <dbReference type="NCBI Taxonomy" id="1348599"/>
    <lineage>
        <taxon>Eukaryota</taxon>
        <taxon>Metazoa</taxon>
        <taxon>Ecdysozoa</taxon>
        <taxon>Arthropoda</taxon>
        <taxon>Hexapoda</taxon>
        <taxon>Insecta</taxon>
        <taxon>Pterygota</taxon>
        <taxon>Neoptera</taxon>
        <taxon>Endopterygota</taxon>
        <taxon>Hymenoptera</taxon>
        <taxon>Apocrita</taxon>
        <taxon>Aculeata</taxon>
        <taxon>Vespoidea</taxon>
        <taxon>Vespidae</taxon>
        <taxon>Eumeninae</taxon>
        <taxon>Odynerus</taxon>
    </lineage>
</organism>
<proteinExistence type="predicted"/>
<evidence type="ECO:0000313" key="1">
    <source>
        <dbReference type="EMBL" id="KAK2580230.1"/>
    </source>
</evidence>
<accession>A0AAD9RIC2</accession>
<keyword evidence="2" id="KW-1185">Reference proteome</keyword>
<reference evidence="1" key="2">
    <citation type="journal article" date="2023" name="Commun. Biol.">
        <title>Intrasexual cuticular hydrocarbon dimorphism in a wasp sheds light on hydrocarbon biosynthesis genes in Hymenoptera.</title>
        <authorList>
            <person name="Moris V.C."/>
            <person name="Podsiadlowski L."/>
            <person name="Martin S."/>
            <person name="Oeyen J.P."/>
            <person name="Donath A."/>
            <person name="Petersen M."/>
            <person name="Wilbrandt J."/>
            <person name="Misof B."/>
            <person name="Liedtke D."/>
            <person name="Thamm M."/>
            <person name="Scheiner R."/>
            <person name="Schmitt T."/>
            <person name="Niehuis O."/>
        </authorList>
    </citation>
    <scope>NUCLEOTIDE SEQUENCE</scope>
    <source>
        <strain evidence="1">GBR_01_08_01A</strain>
    </source>
</reference>
<dbReference type="AlphaFoldDB" id="A0AAD9RIC2"/>
<gene>
    <name evidence="1" type="ORF">KPH14_012486</name>
</gene>